<sequence length="70" mass="8322">MTQVLDQELPLELRLSGHRVRFKRDVTGRVKATCRAFPQMLVRDDQFDDVVRKARKRIRQLMATRIAERV</sequence>
<evidence type="ECO:0000313" key="2">
    <source>
        <dbReference type="Proteomes" id="UP000289411"/>
    </source>
</evidence>
<reference evidence="1 2" key="2">
    <citation type="submission" date="2019-02" db="EMBL/GenBank/DDBJ databases">
        <title>'Lichenibacterium ramalinii' gen. nov. sp. nov., 'Lichenibacterium minor' gen. nov. sp. nov.</title>
        <authorList>
            <person name="Pankratov T."/>
        </authorList>
    </citation>
    <scope>NUCLEOTIDE SEQUENCE [LARGE SCALE GENOMIC DNA]</scope>
    <source>
        <strain evidence="1 2">RmlP001</strain>
    </source>
</reference>
<evidence type="ECO:0000313" key="1">
    <source>
        <dbReference type="EMBL" id="RYB04631.1"/>
    </source>
</evidence>
<name>A0A4Q2RBE6_9HYPH</name>
<accession>A0A4Q2RBE6</accession>
<keyword evidence="2" id="KW-1185">Reference proteome</keyword>
<reference evidence="1 2" key="1">
    <citation type="submission" date="2018-09" db="EMBL/GenBank/DDBJ databases">
        <authorList>
            <person name="Grouzdev D.S."/>
            <person name="Krutkina M.S."/>
        </authorList>
    </citation>
    <scope>NUCLEOTIDE SEQUENCE [LARGE SCALE GENOMIC DNA]</scope>
    <source>
        <strain evidence="1 2">RmlP001</strain>
    </source>
</reference>
<dbReference type="RefSeq" id="WP_129219389.1">
    <property type="nucleotide sequence ID" value="NZ_QYBC01000009.1"/>
</dbReference>
<organism evidence="1 2">
    <name type="scientific">Lichenibacterium ramalinae</name>
    <dbReference type="NCBI Taxonomy" id="2316527"/>
    <lineage>
        <taxon>Bacteria</taxon>
        <taxon>Pseudomonadati</taxon>
        <taxon>Pseudomonadota</taxon>
        <taxon>Alphaproteobacteria</taxon>
        <taxon>Hyphomicrobiales</taxon>
        <taxon>Lichenihabitantaceae</taxon>
        <taxon>Lichenibacterium</taxon>
    </lineage>
</organism>
<proteinExistence type="predicted"/>
<protein>
    <submittedName>
        <fullName evidence="1">Uncharacterized protein</fullName>
    </submittedName>
</protein>
<dbReference type="AlphaFoldDB" id="A0A4Q2RBE6"/>
<comment type="caution">
    <text evidence="1">The sequence shown here is derived from an EMBL/GenBank/DDBJ whole genome shotgun (WGS) entry which is preliminary data.</text>
</comment>
<gene>
    <name evidence="1" type="ORF">D3272_11800</name>
</gene>
<dbReference type="EMBL" id="QYBC01000009">
    <property type="protein sequence ID" value="RYB04631.1"/>
    <property type="molecule type" value="Genomic_DNA"/>
</dbReference>
<dbReference type="Proteomes" id="UP000289411">
    <property type="component" value="Unassembled WGS sequence"/>
</dbReference>